<dbReference type="GO" id="GO:0055080">
    <property type="term" value="P:monoatomic cation homeostasis"/>
    <property type="evidence" value="ECO:0007669"/>
    <property type="project" value="TreeGrafter"/>
</dbReference>
<name>A0AAV5VFG5_9BILA</name>
<dbReference type="Pfam" id="PF15778">
    <property type="entry name" value="UNC80_N"/>
    <property type="match status" value="1"/>
</dbReference>
<feature type="non-terminal residue" evidence="3">
    <location>
        <position position="144"/>
    </location>
</feature>
<accession>A0AAV5VFG5</accession>
<dbReference type="GO" id="GO:0030424">
    <property type="term" value="C:axon"/>
    <property type="evidence" value="ECO:0007669"/>
    <property type="project" value="TreeGrafter"/>
</dbReference>
<feature type="chain" id="PRO_5043641324" description="Cation channel complex component UNC80 N-terminal domain-containing protein" evidence="1">
    <location>
        <begin position="22"/>
        <end position="144"/>
    </location>
</feature>
<evidence type="ECO:0000256" key="1">
    <source>
        <dbReference type="SAM" id="SignalP"/>
    </source>
</evidence>
<feature type="signal peptide" evidence="1">
    <location>
        <begin position="1"/>
        <end position="21"/>
    </location>
</feature>
<evidence type="ECO:0000259" key="2">
    <source>
        <dbReference type="Pfam" id="PF15778"/>
    </source>
</evidence>
<dbReference type="PANTHER" id="PTHR31781:SF1">
    <property type="entry name" value="PROTEIN UNC-80 HOMOLOG"/>
    <property type="match status" value="1"/>
</dbReference>
<dbReference type="EMBL" id="BTSY01000003">
    <property type="protein sequence ID" value="GMT17335.1"/>
    <property type="molecule type" value="Genomic_DNA"/>
</dbReference>
<gene>
    <name evidence="3" type="ORF">PFISCL1PPCAC_8632</name>
</gene>
<sequence length="144" mass="15970">LQHQHQGTVQLLLMPLSSTAASVKSNKWDGEEGEECESVPLPIQTFLWRQTNPFLGAKIGKLHEASCVTFERVVVQNILHGLSPSLSDAISSVSRWRLVRASFPHLIQCCGALLEANTGQRPLSNSIQKILYILHWMILDSAAE</sequence>
<dbReference type="GO" id="GO:0034703">
    <property type="term" value="C:cation channel complex"/>
    <property type="evidence" value="ECO:0007669"/>
    <property type="project" value="TreeGrafter"/>
</dbReference>
<feature type="non-terminal residue" evidence="3">
    <location>
        <position position="1"/>
    </location>
</feature>
<dbReference type="GO" id="GO:0005261">
    <property type="term" value="F:monoatomic cation channel activity"/>
    <property type="evidence" value="ECO:0007669"/>
    <property type="project" value="TreeGrafter"/>
</dbReference>
<protein>
    <recommendedName>
        <fullName evidence="2">Cation channel complex component UNC80 N-terminal domain-containing protein</fullName>
    </recommendedName>
</protein>
<dbReference type="PANTHER" id="PTHR31781">
    <property type="entry name" value="UNC80"/>
    <property type="match status" value="1"/>
</dbReference>
<keyword evidence="1" id="KW-0732">Signal</keyword>
<dbReference type="Proteomes" id="UP001432322">
    <property type="component" value="Unassembled WGS sequence"/>
</dbReference>
<dbReference type="InterPro" id="IPR031542">
    <property type="entry name" value="UNC80_N"/>
</dbReference>
<keyword evidence="4" id="KW-1185">Reference proteome</keyword>
<reference evidence="3" key="1">
    <citation type="submission" date="2023-10" db="EMBL/GenBank/DDBJ databases">
        <title>Genome assembly of Pristionchus species.</title>
        <authorList>
            <person name="Yoshida K."/>
            <person name="Sommer R.J."/>
        </authorList>
    </citation>
    <scope>NUCLEOTIDE SEQUENCE</scope>
    <source>
        <strain evidence="3">RS5133</strain>
    </source>
</reference>
<proteinExistence type="predicted"/>
<dbReference type="AlphaFoldDB" id="A0AAV5VFG5"/>
<organism evidence="3 4">
    <name type="scientific">Pristionchus fissidentatus</name>
    <dbReference type="NCBI Taxonomy" id="1538716"/>
    <lineage>
        <taxon>Eukaryota</taxon>
        <taxon>Metazoa</taxon>
        <taxon>Ecdysozoa</taxon>
        <taxon>Nematoda</taxon>
        <taxon>Chromadorea</taxon>
        <taxon>Rhabditida</taxon>
        <taxon>Rhabditina</taxon>
        <taxon>Diplogasteromorpha</taxon>
        <taxon>Diplogasteroidea</taxon>
        <taxon>Neodiplogasteridae</taxon>
        <taxon>Pristionchus</taxon>
    </lineage>
</organism>
<comment type="caution">
    <text evidence="3">The sequence shown here is derived from an EMBL/GenBank/DDBJ whole genome shotgun (WGS) entry which is preliminary data.</text>
</comment>
<evidence type="ECO:0000313" key="4">
    <source>
        <dbReference type="Proteomes" id="UP001432322"/>
    </source>
</evidence>
<evidence type="ECO:0000313" key="3">
    <source>
        <dbReference type="EMBL" id="GMT17335.1"/>
    </source>
</evidence>
<feature type="domain" description="Cation channel complex component UNC80 N-terminal" evidence="2">
    <location>
        <begin position="38"/>
        <end position="144"/>
    </location>
</feature>